<feature type="transmembrane region" description="Helical" evidence="2">
    <location>
        <begin position="391"/>
        <end position="420"/>
    </location>
</feature>
<protein>
    <submittedName>
        <fullName evidence="3">Uncharacterized protein</fullName>
    </submittedName>
</protein>
<evidence type="ECO:0000256" key="2">
    <source>
        <dbReference type="SAM" id="Phobius"/>
    </source>
</evidence>
<sequence length="501" mass="56524">MRICNSNTFGMVSASSIILCISILLVFGFVVQCEEVGLGKHVLVNETIIELKNNTRIAENDTDLEQYRKLEGACDVTLDNDGNIILWYSKNSSTTEFGCSVDLVTKNEGQILLEFGILHSGNLSECITQNIVSANMISFSYSMKRDEFEELKNGPKTGDDSDCSDKDNCIADGGVCRNSTAFYSIMWMPNLLQLNLNENFTYFLHPGKKFYKRFIFYNLVGDVNSIYAIGSVANKTFKLLIKEIELRLPAIDKRLEYSCYKKENLQKAEEWQIVDNNYIKDTNHQNFTHLFTFNIMPVKAMRQSFQDIYAKCDKHPENPVCDKDASMQKCDRIFIRFDKEYFRMLVPVQTSTTTQSTTKGESTTGEETDDYEVTTRRGFTKYPKTSELGTFAIVLITLGILICITIFIGILIFFVVCVFCGKTEKKNKPNEEEQSPYSPITETNKDFAIGEKEGHSKGASSTVVGTQIDPTESLNNPSTVVDTQLDFDVKAGAEVPDSIMD</sequence>
<keyword evidence="2" id="KW-0472">Membrane</keyword>
<comment type="caution">
    <text evidence="3">The sequence shown here is derived from an EMBL/GenBank/DDBJ whole genome shotgun (WGS) entry which is preliminary data.</text>
</comment>
<evidence type="ECO:0000256" key="1">
    <source>
        <dbReference type="SAM" id="MobiDB-lite"/>
    </source>
</evidence>
<evidence type="ECO:0000313" key="4">
    <source>
        <dbReference type="Proteomes" id="UP000580250"/>
    </source>
</evidence>
<gene>
    <name evidence="3" type="ORF">MENT_LOCUS38546</name>
</gene>
<dbReference type="Proteomes" id="UP000580250">
    <property type="component" value="Unassembled WGS sequence"/>
</dbReference>
<dbReference type="EMBL" id="CAJEWN010000572">
    <property type="protein sequence ID" value="CAD2186081.1"/>
    <property type="molecule type" value="Genomic_DNA"/>
</dbReference>
<proteinExistence type="predicted"/>
<organism evidence="3 4">
    <name type="scientific">Meloidogyne enterolobii</name>
    <name type="common">Root-knot nematode worm</name>
    <name type="synonym">Meloidogyne mayaguensis</name>
    <dbReference type="NCBI Taxonomy" id="390850"/>
    <lineage>
        <taxon>Eukaryota</taxon>
        <taxon>Metazoa</taxon>
        <taxon>Ecdysozoa</taxon>
        <taxon>Nematoda</taxon>
        <taxon>Chromadorea</taxon>
        <taxon>Rhabditida</taxon>
        <taxon>Tylenchina</taxon>
        <taxon>Tylenchomorpha</taxon>
        <taxon>Tylenchoidea</taxon>
        <taxon>Meloidogynidae</taxon>
        <taxon>Meloidogyninae</taxon>
        <taxon>Meloidogyne</taxon>
    </lineage>
</organism>
<keyword evidence="2" id="KW-1133">Transmembrane helix</keyword>
<feature type="compositionally biased region" description="Low complexity" evidence="1">
    <location>
        <begin position="352"/>
        <end position="363"/>
    </location>
</feature>
<evidence type="ECO:0000313" key="3">
    <source>
        <dbReference type="EMBL" id="CAD2186081.1"/>
    </source>
</evidence>
<dbReference type="AlphaFoldDB" id="A0A6V7WGF4"/>
<reference evidence="3 4" key="1">
    <citation type="submission" date="2020-08" db="EMBL/GenBank/DDBJ databases">
        <authorList>
            <person name="Koutsovoulos G."/>
            <person name="Danchin GJ E."/>
        </authorList>
    </citation>
    <scope>NUCLEOTIDE SEQUENCE [LARGE SCALE GENOMIC DNA]</scope>
</reference>
<feature type="region of interest" description="Disordered" evidence="1">
    <location>
        <begin position="352"/>
        <end position="372"/>
    </location>
</feature>
<feature type="region of interest" description="Disordered" evidence="1">
    <location>
        <begin position="450"/>
        <end position="479"/>
    </location>
</feature>
<name>A0A6V7WGF4_MELEN</name>
<keyword evidence="2" id="KW-0812">Transmembrane</keyword>
<accession>A0A6V7WGF4</accession>
<feature type="compositionally biased region" description="Polar residues" evidence="1">
    <location>
        <begin position="458"/>
        <end position="479"/>
    </location>
</feature>